<gene>
    <name evidence="1" type="ORF">PENTCL1PPCAC_1709</name>
</gene>
<protein>
    <recommendedName>
        <fullName evidence="3">UBA domain-containing protein</fullName>
    </recommendedName>
</protein>
<name>A0AAV5SA44_9BILA</name>
<keyword evidence="2" id="KW-1185">Reference proteome</keyword>
<accession>A0AAV5SA44</accession>
<dbReference type="AlphaFoldDB" id="A0AAV5SA44"/>
<evidence type="ECO:0000313" key="1">
    <source>
        <dbReference type="EMBL" id="GMS79534.1"/>
    </source>
</evidence>
<dbReference type="EMBL" id="BTSX01000001">
    <property type="protein sequence ID" value="GMS79534.1"/>
    <property type="molecule type" value="Genomic_DNA"/>
</dbReference>
<comment type="caution">
    <text evidence="1">The sequence shown here is derived from an EMBL/GenBank/DDBJ whole genome shotgun (WGS) entry which is preliminary data.</text>
</comment>
<reference evidence="1" key="1">
    <citation type="submission" date="2023-10" db="EMBL/GenBank/DDBJ databases">
        <title>Genome assembly of Pristionchus species.</title>
        <authorList>
            <person name="Yoshida K."/>
            <person name="Sommer R.J."/>
        </authorList>
    </citation>
    <scope>NUCLEOTIDE SEQUENCE</scope>
    <source>
        <strain evidence="1">RS0144</strain>
    </source>
</reference>
<organism evidence="1 2">
    <name type="scientific">Pristionchus entomophagus</name>
    <dbReference type="NCBI Taxonomy" id="358040"/>
    <lineage>
        <taxon>Eukaryota</taxon>
        <taxon>Metazoa</taxon>
        <taxon>Ecdysozoa</taxon>
        <taxon>Nematoda</taxon>
        <taxon>Chromadorea</taxon>
        <taxon>Rhabditida</taxon>
        <taxon>Rhabditina</taxon>
        <taxon>Diplogasteromorpha</taxon>
        <taxon>Diplogasteroidea</taxon>
        <taxon>Neodiplogasteridae</taxon>
        <taxon>Pristionchus</taxon>
    </lineage>
</organism>
<evidence type="ECO:0008006" key="3">
    <source>
        <dbReference type="Google" id="ProtNLM"/>
    </source>
</evidence>
<proteinExistence type="predicted"/>
<dbReference type="Proteomes" id="UP001432027">
    <property type="component" value="Unassembled WGS sequence"/>
</dbReference>
<sequence>MVIAVLTGEDTRKMNNVKELEDKLTKYIKHLQNNTYSLKPHARIFANGDDVMLIGNIAVDLEMHLRNIRQIIREWNPSENEIDEGECWDKMDDRVRLFKDALMQNQAHGEEYRDTAAKLRPILLTSKYTSSNGEPYGNWDDVFVGFMEADPLRDNVAPPQVASANPDREGIFAPTPRGCKPSAATSAASATNEKLLRELYATEQFADHDRMFEVCSKAADLREAIDMMLQ</sequence>
<evidence type="ECO:0000313" key="2">
    <source>
        <dbReference type="Proteomes" id="UP001432027"/>
    </source>
</evidence>